<organism evidence="1 2">
    <name type="scientific">Collybiopsis luxurians FD-317 M1</name>
    <dbReference type="NCBI Taxonomy" id="944289"/>
    <lineage>
        <taxon>Eukaryota</taxon>
        <taxon>Fungi</taxon>
        <taxon>Dikarya</taxon>
        <taxon>Basidiomycota</taxon>
        <taxon>Agaricomycotina</taxon>
        <taxon>Agaricomycetes</taxon>
        <taxon>Agaricomycetidae</taxon>
        <taxon>Agaricales</taxon>
        <taxon>Marasmiineae</taxon>
        <taxon>Omphalotaceae</taxon>
        <taxon>Collybiopsis</taxon>
        <taxon>Collybiopsis luxurians</taxon>
    </lineage>
</organism>
<accession>A0A0D0BBC7</accession>
<evidence type="ECO:0000313" key="1">
    <source>
        <dbReference type="EMBL" id="KIK61030.1"/>
    </source>
</evidence>
<proteinExistence type="predicted"/>
<dbReference type="AlphaFoldDB" id="A0A0D0BBC7"/>
<reference evidence="1 2" key="1">
    <citation type="submission" date="2014-04" db="EMBL/GenBank/DDBJ databases">
        <title>Evolutionary Origins and Diversification of the Mycorrhizal Mutualists.</title>
        <authorList>
            <consortium name="DOE Joint Genome Institute"/>
            <consortium name="Mycorrhizal Genomics Consortium"/>
            <person name="Kohler A."/>
            <person name="Kuo A."/>
            <person name="Nagy L.G."/>
            <person name="Floudas D."/>
            <person name="Copeland A."/>
            <person name="Barry K.W."/>
            <person name="Cichocki N."/>
            <person name="Veneault-Fourrey C."/>
            <person name="LaButti K."/>
            <person name="Lindquist E.A."/>
            <person name="Lipzen A."/>
            <person name="Lundell T."/>
            <person name="Morin E."/>
            <person name="Murat C."/>
            <person name="Riley R."/>
            <person name="Ohm R."/>
            <person name="Sun H."/>
            <person name="Tunlid A."/>
            <person name="Henrissat B."/>
            <person name="Grigoriev I.V."/>
            <person name="Hibbett D.S."/>
            <person name="Martin F."/>
        </authorList>
    </citation>
    <scope>NUCLEOTIDE SEQUENCE [LARGE SCALE GENOMIC DNA]</scope>
    <source>
        <strain evidence="1 2">FD-317 M1</strain>
    </source>
</reference>
<dbReference type="Proteomes" id="UP000053593">
    <property type="component" value="Unassembled WGS sequence"/>
</dbReference>
<sequence>MGGLLLGLIARFSGDLYRPHIPDQTKIGVGTVIKEGPKEILRAVGVLCLKGEEQLCDMNPKWRCRKLE</sequence>
<name>A0A0D0BBC7_9AGAR</name>
<gene>
    <name evidence="1" type="ORF">GYMLUDRAFT_43118</name>
</gene>
<keyword evidence="2" id="KW-1185">Reference proteome</keyword>
<protein>
    <submittedName>
        <fullName evidence="1">Uncharacterized protein</fullName>
    </submittedName>
</protein>
<dbReference type="HOGENOM" id="CLU_2794191_0_0_1"/>
<evidence type="ECO:0000313" key="2">
    <source>
        <dbReference type="Proteomes" id="UP000053593"/>
    </source>
</evidence>
<dbReference type="EMBL" id="KN834772">
    <property type="protein sequence ID" value="KIK61030.1"/>
    <property type="molecule type" value="Genomic_DNA"/>
</dbReference>